<protein>
    <recommendedName>
        <fullName evidence="8">Heme-copper oxidase subunit III family profile domain-containing protein</fullName>
    </recommendedName>
</protein>
<proteinExistence type="inferred from homology"/>
<dbReference type="GO" id="GO:0019646">
    <property type="term" value="P:aerobic electron transport chain"/>
    <property type="evidence" value="ECO:0007669"/>
    <property type="project" value="InterPro"/>
</dbReference>
<feature type="domain" description="Heme-copper oxidase subunit III family profile" evidence="8">
    <location>
        <begin position="1"/>
        <end position="207"/>
    </location>
</feature>
<evidence type="ECO:0000256" key="7">
    <source>
        <dbReference type="SAM" id="Phobius"/>
    </source>
</evidence>
<dbReference type="Pfam" id="PF00510">
    <property type="entry name" value="COX3"/>
    <property type="match status" value="1"/>
</dbReference>
<comment type="caution">
    <text evidence="9">The sequence shown here is derived from an EMBL/GenBank/DDBJ whole genome shotgun (WGS) entry which is preliminary data.</text>
</comment>
<name>A0A1F6U1P4_9PROT</name>
<keyword evidence="5 7" id="KW-0472">Membrane</keyword>
<comment type="subcellular location">
    <subcellularLocation>
        <location evidence="6">Cell membrane</location>
        <topology evidence="6">Multi-pass membrane protein</topology>
    </subcellularLocation>
    <subcellularLocation>
        <location evidence="1">Membrane</location>
        <topology evidence="1">Multi-pass membrane protein</topology>
    </subcellularLocation>
</comment>
<dbReference type="PROSITE" id="PS50253">
    <property type="entry name" value="COX3"/>
    <property type="match status" value="1"/>
</dbReference>
<keyword evidence="4 7" id="KW-1133">Transmembrane helix</keyword>
<dbReference type="SUPFAM" id="SSF81452">
    <property type="entry name" value="Cytochrome c oxidase subunit III-like"/>
    <property type="match status" value="1"/>
</dbReference>
<evidence type="ECO:0000313" key="9">
    <source>
        <dbReference type="EMBL" id="OGI51293.1"/>
    </source>
</evidence>
<reference evidence="9 10" key="1">
    <citation type="journal article" date="2016" name="Nat. Commun.">
        <title>Thousands of microbial genomes shed light on interconnected biogeochemical processes in an aquifer system.</title>
        <authorList>
            <person name="Anantharaman K."/>
            <person name="Brown C.T."/>
            <person name="Hug L.A."/>
            <person name="Sharon I."/>
            <person name="Castelle C.J."/>
            <person name="Probst A.J."/>
            <person name="Thomas B.C."/>
            <person name="Singh A."/>
            <person name="Wilkins M.J."/>
            <person name="Karaoz U."/>
            <person name="Brodie E.L."/>
            <person name="Williams K.H."/>
            <person name="Hubbard S.S."/>
            <person name="Banfield J.F."/>
        </authorList>
    </citation>
    <scope>NUCLEOTIDE SEQUENCE [LARGE SCALE GENOMIC DNA]</scope>
</reference>
<comment type="similarity">
    <text evidence="2 6">Belongs to the cytochrome c oxidase subunit 3 family.</text>
</comment>
<dbReference type="InterPro" id="IPR000298">
    <property type="entry name" value="Cyt_c_oxidase-like_su3"/>
</dbReference>
<evidence type="ECO:0000256" key="5">
    <source>
        <dbReference type="ARBA" id="ARBA00023136"/>
    </source>
</evidence>
<evidence type="ECO:0000256" key="3">
    <source>
        <dbReference type="ARBA" id="ARBA00022692"/>
    </source>
</evidence>
<dbReference type="InterPro" id="IPR013833">
    <property type="entry name" value="Cyt_c_oxidase_su3_a-hlx"/>
</dbReference>
<feature type="transmembrane region" description="Helical" evidence="7">
    <location>
        <begin position="104"/>
        <end position="127"/>
    </location>
</feature>
<dbReference type="STRING" id="1817768.A3A87_05870"/>
<evidence type="ECO:0000256" key="1">
    <source>
        <dbReference type="ARBA" id="ARBA00004141"/>
    </source>
</evidence>
<accession>A0A1F6U1P4</accession>
<feature type="transmembrane region" description="Helical" evidence="7">
    <location>
        <begin position="73"/>
        <end position="92"/>
    </location>
</feature>
<evidence type="ECO:0000256" key="6">
    <source>
        <dbReference type="RuleBase" id="RU003376"/>
    </source>
</evidence>
<evidence type="ECO:0000256" key="4">
    <source>
        <dbReference type="ARBA" id="ARBA00022989"/>
    </source>
</evidence>
<sequence length="218" mass="24733">MSIFHQLTVKPWVTARGAGEYLRDRDTSSRPATKLALRVFLAVVAVLFMLLVIAYGNRMAYEDWRPTPQLRLLWANTFVLILSSIALQWAQFSVRRGRMDGMRVGLLAGGAFTVVFLIGQVLAWRQLGTMVYFELTNPAIAFFYLITGLHGLHLLGGLVAWGRTVAKVWGDFDRAEIRQSVELCTLYWHFLLLVWLILFGLLFSGNNLDILLKICGIR</sequence>
<dbReference type="GO" id="GO:0005886">
    <property type="term" value="C:plasma membrane"/>
    <property type="evidence" value="ECO:0007669"/>
    <property type="project" value="UniProtKB-SubCell"/>
</dbReference>
<dbReference type="PANTHER" id="PTHR11403">
    <property type="entry name" value="CYTOCHROME C OXIDASE SUBUNIT III"/>
    <property type="match status" value="1"/>
</dbReference>
<dbReference type="EMBL" id="MFTC01000044">
    <property type="protein sequence ID" value="OGI51293.1"/>
    <property type="molecule type" value="Genomic_DNA"/>
</dbReference>
<evidence type="ECO:0000313" key="10">
    <source>
        <dbReference type="Proteomes" id="UP000179037"/>
    </source>
</evidence>
<organism evidence="9 10">
    <name type="scientific">Candidatus Muproteobacteria bacterium RIFCSPLOWO2_01_FULL_60_18</name>
    <dbReference type="NCBI Taxonomy" id="1817768"/>
    <lineage>
        <taxon>Bacteria</taxon>
        <taxon>Pseudomonadati</taxon>
        <taxon>Pseudomonadota</taxon>
        <taxon>Candidatus Muproteobacteria</taxon>
    </lineage>
</organism>
<dbReference type="Proteomes" id="UP000179037">
    <property type="component" value="Unassembled WGS sequence"/>
</dbReference>
<feature type="transmembrane region" description="Helical" evidence="7">
    <location>
        <begin position="183"/>
        <end position="203"/>
    </location>
</feature>
<feature type="transmembrane region" description="Helical" evidence="7">
    <location>
        <begin position="35"/>
        <end position="53"/>
    </location>
</feature>
<dbReference type="PANTHER" id="PTHR11403:SF10">
    <property type="entry name" value="CYTOCHROME C OXIDASE"/>
    <property type="match status" value="1"/>
</dbReference>
<feature type="transmembrane region" description="Helical" evidence="7">
    <location>
        <begin position="139"/>
        <end position="162"/>
    </location>
</feature>
<gene>
    <name evidence="9" type="ORF">A3A87_05870</name>
</gene>
<dbReference type="InterPro" id="IPR035973">
    <property type="entry name" value="Cyt_c_oxidase_su3-like_sf"/>
</dbReference>
<dbReference type="GO" id="GO:0004129">
    <property type="term" value="F:cytochrome-c oxidase activity"/>
    <property type="evidence" value="ECO:0007669"/>
    <property type="project" value="InterPro"/>
</dbReference>
<keyword evidence="3 6" id="KW-0812">Transmembrane</keyword>
<dbReference type="Gene3D" id="1.20.120.80">
    <property type="entry name" value="Cytochrome c oxidase, subunit III, four-helix bundle"/>
    <property type="match status" value="1"/>
</dbReference>
<dbReference type="InterPro" id="IPR024791">
    <property type="entry name" value="Cyt_c/ubiquinol_Oxase_su3"/>
</dbReference>
<dbReference type="AlphaFoldDB" id="A0A1F6U1P4"/>
<evidence type="ECO:0000259" key="8">
    <source>
        <dbReference type="PROSITE" id="PS50253"/>
    </source>
</evidence>
<evidence type="ECO:0000256" key="2">
    <source>
        <dbReference type="ARBA" id="ARBA00010581"/>
    </source>
</evidence>